<comment type="caution">
    <text evidence="1">The sequence shown here is derived from an EMBL/GenBank/DDBJ whole genome shotgun (WGS) entry which is preliminary data.</text>
</comment>
<accession>A0ABU2T2T6</accession>
<dbReference type="RefSeq" id="WP_311622883.1">
    <property type="nucleotide sequence ID" value="NZ_JAVRFE010000007.1"/>
</dbReference>
<dbReference type="Proteomes" id="UP001180551">
    <property type="component" value="Unassembled WGS sequence"/>
</dbReference>
<name>A0ABU2T2T6_9ACTN</name>
<gene>
    <name evidence="1" type="ORF">RM550_07295</name>
</gene>
<organism evidence="1 2">
    <name type="scientific">Streptomyces mooreae</name>
    <dbReference type="NCBI Taxonomy" id="3075523"/>
    <lineage>
        <taxon>Bacteria</taxon>
        <taxon>Bacillati</taxon>
        <taxon>Actinomycetota</taxon>
        <taxon>Actinomycetes</taxon>
        <taxon>Kitasatosporales</taxon>
        <taxon>Streptomycetaceae</taxon>
        <taxon>Streptomyces</taxon>
    </lineage>
</organism>
<reference evidence="1" key="1">
    <citation type="submission" date="2024-05" db="EMBL/GenBank/DDBJ databases">
        <title>30 novel species of actinomycetes from the DSMZ collection.</title>
        <authorList>
            <person name="Nouioui I."/>
        </authorList>
    </citation>
    <scope>NUCLEOTIDE SEQUENCE</scope>
    <source>
        <strain evidence="1">DSM 41527</strain>
    </source>
</reference>
<keyword evidence="2" id="KW-1185">Reference proteome</keyword>
<dbReference type="EMBL" id="JAVRFE010000007">
    <property type="protein sequence ID" value="MDT0455543.1"/>
    <property type="molecule type" value="Genomic_DNA"/>
</dbReference>
<protein>
    <submittedName>
        <fullName evidence="1">Uncharacterized protein</fullName>
    </submittedName>
</protein>
<sequence length="62" mass="6875">MSEPMVLTRTILPVQGWWREVEPAPATLPPGYVAARRPVIAGPDADELRVRAWLRRRLGGAA</sequence>
<proteinExistence type="predicted"/>
<evidence type="ECO:0000313" key="1">
    <source>
        <dbReference type="EMBL" id="MDT0455543.1"/>
    </source>
</evidence>
<evidence type="ECO:0000313" key="2">
    <source>
        <dbReference type="Proteomes" id="UP001180551"/>
    </source>
</evidence>